<protein>
    <recommendedName>
        <fullName evidence="3">N-acetyltransferase domain-containing protein</fullName>
    </recommendedName>
</protein>
<name>A0ABU1DFD4_9HYPH</name>
<gene>
    <name evidence="1" type="ORF">IHQ68_08315</name>
</gene>
<reference evidence="1" key="1">
    <citation type="submission" date="2020-10" db="EMBL/GenBank/DDBJ databases">
        <authorList>
            <person name="Abbas A."/>
            <person name="Razzaq R."/>
            <person name="Waqas M."/>
            <person name="Abbas N."/>
            <person name="Nielsen T.K."/>
            <person name="Hansen L.H."/>
            <person name="Hussain S."/>
            <person name="Shahid M."/>
        </authorList>
    </citation>
    <scope>NUCLEOTIDE SEQUENCE</scope>
    <source>
        <strain evidence="1">S14</strain>
    </source>
</reference>
<dbReference type="RefSeq" id="WP_309390668.1">
    <property type="nucleotide sequence ID" value="NZ_JADBEO010000014.1"/>
</dbReference>
<evidence type="ECO:0000313" key="2">
    <source>
        <dbReference type="Proteomes" id="UP001181622"/>
    </source>
</evidence>
<dbReference type="Gene3D" id="3.40.630.30">
    <property type="match status" value="1"/>
</dbReference>
<accession>A0ABU1DFD4</accession>
<sequence length="241" mass="27411">MTEFQSQAREPAWTFGAARREQDFDLSFRNATDGPIDEAFWRETAQEMLAGVPDFGPVRAHWDIQNDELILRCDCLAAQVKRTIKLDETRERCVWHDEFSLHPAFQGAGYGPRMMRGSLHAYDRLGLRFVYVEADNVKGGYTWARLGFAIRDAEADDMRLGLLEVLEIPSRQAELGIGDRRARYVETILASENHRLMFNVACLADENGPYGKQLLLGSSWGGYIDLLNSDHRTLLNEAIAR</sequence>
<keyword evidence="2" id="KW-1185">Reference proteome</keyword>
<proteinExistence type="predicted"/>
<dbReference type="Proteomes" id="UP001181622">
    <property type="component" value="Unassembled WGS sequence"/>
</dbReference>
<dbReference type="SUPFAM" id="SSF55729">
    <property type="entry name" value="Acyl-CoA N-acyltransferases (Nat)"/>
    <property type="match status" value="1"/>
</dbReference>
<dbReference type="EMBL" id="JADBEO010000014">
    <property type="protein sequence ID" value="MDR4306620.1"/>
    <property type="molecule type" value="Genomic_DNA"/>
</dbReference>
<evidence type="ECO:0000313" key="1">
    <source>
        <dbReference type="EMBL" id="MDR4306620.1"/>
    </source>
</evidence>
<organism evidence="1 2">
    <name type="scientific">Chelatococcus sambhunathii</name>
    <dbReference type="NCBI Taxonomy" id="363953"/>
    <lineage>
        <taxon>Bacteria</taxon>
        <taxon>Pseudomonadati</taxon>
        <taxon>Pseudomonadota</taxon>
        <taxon>Alphaproteobacteria</taxon>
        <taxon>Hyphomicrobiales</taxon>
        <taxon>Chelatococcaceae</taxon>
        <taxon>Chelatococcus</taxon>
    </lineage>
</organism>
<dbReference type="InterPro" id="IPR016181">
    <property type="entry name" value="Acyl_CoA_acyltransferase"/>
</dbReference>
<comment type="caution">
    <text evidence="1">The sequence shown here is derived from an EMBL/GenBank/DDBJ whole genome shotgun (WGS) entry which is preliminary data.</text>
</comment>
<evidence type="ECO:0008006" key="3">
    <source>
        <dbReference type="Google" id="ProtNLM"/>
    </source>
</evidence>